<name>A0A0R2HZK9_CARDV</name>
<comment type="caution">
    <text evidence="9">The sequence shown here is derived from an EMBL/GenBank/DDBJ whole genome shotgun (WGS) entry which is preliminary data.</text>
</comment>
<dbReference type="InterPro" id="IPR017853">
    <property type="entry name" value="GH"/>
</dbReference>
<dbReference type="SMART" id="SM01217">
    <property type="entry name" value="Fn3_like"/>
    <property type="match status" value="1"/>
</dbReference>
<comment type="catalytic activity">
    <reaction evidence="1">
        <text>Hydrolysis of terminal, non-reducing beta-D-glucosyl residues with release of beta-D-glucose.</text>
        <dbReference type="EC" id="3.2.1.21"/>
    </reaction>
</comment>
<keyword evidence="4" id="KW-0732">Signal</keyword>
<dbReference type="InterPro" id="IPR036881">
    <property type="entry name" value="Glyco_hydro_3_C_sf"/>
</dbReference>
<sequence>MTFLKQTELVNLVAQLSLEEKIGQLQQLTGNFYTEEEAEITGPMTEVGLTEKSVYEAGSVLGLSGAKATMEAQSKYLSKNRLQIPLLFMADIVHGYRTIFPIPLGLASSWNPKLVKKTAQVAAVESAVSGLHVTFSPMVDLVRDPRWGRVMESTGEDPYLNQLYAKAFVEGYQGDLANDPLTIAACVKHFAAYGAPEGGREYNTVNMSDRQLRESYLPAYQAALEAGCKLVMTAFNTVDGIPATANRYLNRDILRKEFGFKGVLISDWAATKEVVAHGVAANEKEAAALSLKAGVDIEMMAFCYQHFLKELVTEGKISTDLIDEAVLRILELKNDLGLFENPYRGANEEQEAALVFSKEHQEIALQAARESIVLLENKQNVLPLQKQEKVAFVGPFVEYHDLLGNWSWKGNPSETETIKEVASKRKESIEFVATSGIWELTDEELTAAHKAAEKTDKIILFLGETADMSGEASSRTNIQLPTAQLTLLRELKIHGKPIVVVTFNGRPLDLTEVAELSDGLVEAWFPGTKGAQAVTEILFGETAPTGRLTMSFPRNVGQIPVYYNHFNTGRPIDANDADNKYVSKYLDVSNEPLYPFGYGLSYDKVSYQDLVIQEETIGLDGKISASVTLQNNSNQPVTETVQWYVRDIVGEVVRPMKELKGFETCIVPAGESKLVTWEISVEELAYIHVNLEKKADAGEFVVMVGSNSSEVLAKTITVKN</sequence>
<organism evidence="9 10">
    <name type="scientific">Carnobacterium divergens DSM 20623</name>
    <dbReference type="NCBI Taxonomy" id="1449336"/>
    <lineage>
        <taxon>Bacteria</taxon>
        <taxon>Bacillati</taxon>
        <taxon>Bacillota</taxon>
        <taxon>Bacilli</taxon>
        <taxon>Lactobacillales</taxon>
        <taxon>Carnobacteriaceae</taxon>
        <taxon>Carnobacterium</taxon>
    </lineage>
</organism>
<reference evidence="9 10" key="1">
    <citation type="journal article" date="2015" name="Genome Announc.">
        <title>Expanding the biotechnology potential of lactobacilli through comparative genomics of 213 strains and associated genera.</title>
        <authorList>
            <person name="Sun Z."/>
            <person name="Harris H.M."/>
            <person name="McCann A."/>
            <person name="Guo C."/>
            <person name="Argimon S."/>
            <person name="Zhang W."/>
            <person name="Yang X."/>
            <person name="Jeffery I.B."/>
            <person name="Cooney J.C."/>
            <person name="Kagawa T.F."/>
            <person name="Liu W."/>
            <person name="Song Y."/>
            <person name="Salvetti E."/>
            <person name="Wrobel A."/>
            <person name="Rasinkangas P."/>
            <person name="Parkhill J."/>
            <person name="Rea M.C."/>
            <person name="O'Sullivan O."/>
            <person name="Ritari J."/>
            <person name="Douillard F.P."/>
            <person name="Paul Ross R."/>
            <person name="Yang R."/>
            <person name="Briner A.E."/>
            <person name="Felis G.E."/>
            <person name="de Vos W.M."/>
            <person name="Barrangou R."/>
            <person name="Klaenhammer T.R."/>
            <person name="Caufield P.W."/>
            <person name="Cui Y."/>
            <person name="Zhang H."/>
            <person name="O'Toole P.W."/>
        </authorList>
    </citation>
    <scope>NUCLEOTIDE SEQUENCE [LARGE SCALE GENOMIC DNA]</scope>
    <source>
        <strain evidence="9 10">DSM 20623</strain>
    </source>
</reference>
<dbReference type="InterPro" id="IPR013783">
    <property type="entry name" value="Ig-like_fold"/>
</dbReference>
<dbReference type="PROSITE" id="PS00775">
    <property type="entry name" value="GLYCOSYL_HYDROL_F3"/>
    <property type="match status" value="1"/>
</dbReference>
<evidence type="ECO:0000256" key="2">
    <source>
        <dbReference type="ARBA" id="ARBA00005336"/>
    </source>
</evidence>
<dbReference type="Pfam" id="PF00933">
    <property type="entry name" value="Glyco_hydro_3"/>
    <property type="match status" value="1"/>
</dbReference>
<dbReference type="Proteomes" id="UP000051658">
    <property type="component" value="Unassembled WGS sequence"/>
</dbReference>
<dbReference type="Pfam" id="PF14310">
    <property type="entry name" value="Fn3-like"/>
    <property type="match status" value="1"/>
</dbReference>
<dbReference type="SUPFAM" id="SSF52279">
    <property type="entry name" value="Beta-D-glucan exohydrolase, C-terminal domain"/>
    <property type="match status" value="1"/>
</dbReference>
<dbReference type="PRINTS" id="PR00133">
    <property type="entry name" value="GLHYDRLASE3"/>
</dbReference>
<evidence type="ECO:0000256" key="7">
    <source>
        <dbReference type="RuleBase" id="RU361161"/>
    </source>
</evidence>
<accession>A0A0R2HZK9</accession>
<evidence type="ECO:0000313" key="9">
    <source>
        <dbReference type="EMBL" id="KRN56710.1"/>
    </source>
</evidence>
<proteinExistence type="inferred from homology"/>
<evidence type="ECO:0000256" key="6">
    <source>
        <dbReference type="ARBA" id="ARBA00023295"/>
    </source>
</evidence>
<evidence type="ECO:0000313" key="10">
    <source>
        <dbReference type="Proteomes" id="UP000051658"/>
    </source>
</evidence>
<keyword evidence="5 7" id="KW-0378">Hydrolase</keyword>
<gene>
    <name evidence="9" type="ORF">IV74_GL000958</name>
</gene>
<keyword evidence="10" id="KW-1185">Reference proteome</keyword>
<dbReference type="InterPro" id="IPR002772">
    <property type="entry name" value="Glyco_hydro_3_C"/>
</dbReference>
<dbReference type="EMBL" id="JQBS01000024">
    <property type="protein sequence ID" value="KRN56710.1"/>
    <property type="molecule type" value="Genomic_DNA"/>
</dbReference>
<dbReference type="GO" id="GO:0009251">
    <property type="term" value="P:glucan catabolic process"/>
    <property type="evidence" value="ECO:0007669"/>
    <property type="project" value="TreeGrafter"/>
</dbReference>
<dbReference type="InterPro" id="IPR001764">
    <property type="entry name" value="Glyco_hydro_3_N"/>
</dbReference>
<evidence type="ECO:0000256" key="5">
    <source>
        <dbReference type="ARBA" id="ARBA00022801"/>
    </source>
</evidence>
<dbReference type="InterPro" id="IPR026891">
    <property type="entry name" value="Fn3-like"/>
</dbReference>
<evidence type="ECO:0000256" key="1">
    <source>
        <dbReference type="ARBA" id="ARBA00000448"/>
    </source>
</evidence>
<dbReference type="Gene3D" id="3.20.20.300">
    <property type="entry name" value="Glycoside hydrolase, family 3, N-terminal domain"/>
    <property type="match status" value="1"/>
</dbReference>
<dbReference type="SUPFAM" id="SSF51445">
    <property type="entry name" value="(Trans)glycosidases"/>
    <property type="match status" value="1"/>
</dbReference>
<protein>
    <recommendedName>
        <fullName evidence="3">beta-glucosidase</fullName>
        <ecNumber evidence="3">3.2.1.21</ecNumber>
    </recommendedName>
</protein>
<dbReference type="EC" id="3.2.1.21" evidence="3"/>
<dbReference type="eggNOG" id="COG1472">
    <property type="taxonomic scope" value="Bacteria"/>
</dbReference>
<dbReference type="Gene3D" id="2.60.40.10">
    <property type="entry name" value="Immunoglobulins"/>
    <property type="match status" value="1"/>
</dbReference>
<dbReference type="InterPro" id="IPR036962">
    <property type="entry name" value="Glyco_hydro_3_N_sf"/>
</dbReference>
<dbReference type="GO" id="GO:0008422">
    <property type="term" value="F:beta-glucosidase activity"/>
    <property type="evidence" value="ECO:0007669"/>
    <property type="project" value="UniProtKB-EC"/>
</dbReference>
<dbReference type="PANTHER" id="PTHR30620">
    <property type="entry name" value="PERIPLASMIC BETA-GLUCOSIDASE-RELATED"/>
    <property type="match status" value="1"/>
</dbReference>
<keyword evidence="6 7" id="KW-0326">Glycosidase</keyword>
<dbReference type="PANTHER" id="PTHR30620:SF16">
    <property type="entry name" value="LYSOSOMAL BETA GLUCOSIDASE"/>
    <property type="match status" value="1"/>
</dbReference>
<dbReference type="PATRIC" id="fig|1449336.4.peg.979"/>
<comment type="similarity">
    <text evidence="2 7">Belongs to the glycosyl hydrolase 3 family.</text>
</comment>
<feature type="domain" description="Fibronectin type III-like" evidence="8">
    <location>
        <begin position="639"/>
        <end position="708"/>
    </location>
</feature>
<dbReference type="Pfam" id="PF01915">
    <property type="entry name" value="Glyco_hydro_3_C"/>
    <property type="match status" value="1"/>
</dbReference>
<dbReference type="InterPro" id="IPR051915">
    <property type="entry name" value="Cellulose_Degrad_GH3"/>
</dbReference>
<dbReference type="InterPro" id="IPR019800">
    <property type="entry name" value="Glyco_hydro_3_AS"/>
</dbReference>
<evidence type="ECO:0000256" key="4">
    <source>
        <dbReference type="ARBA" id="ARBA00022729"/>
    </source>
</evidence>
<dbReference type="AlphaFoldDB" id="A0A0R2HZK9"/>
<evidence type="ECO:0000259" key="8">
    <source>
        <dbReference type="SMART" id="SM01217"/>
    </source>
</evidence>
<evidence type="ECO:0000256" key="3">
    <source>
        <dbReference type="ARBA" id="ARBA00012744"/>
    </source>
</evidence>
<dbReference type="Gene3D" id="3.40.50.1700">
    <property type="entry name" value="Glycoside hydrolase family 3 C-terminal domain"/>
    <property type="match status" value="1"/>
</dbReference>